<dbReference type="EMBL" id="DSUJ01000008">
    <property type="protein sequence ID" value="HFI90592.1"/>
    <property type="molecule type" value="Genomic_DNA"/>
</dbReference>
<dbReference type="InterPro" id="IPR052018">
    <property type="entry name" value="PHP_domain"/>
</dbReference>
<dbReference type="Gene3D" id="3.20.20.140">
    <property type="entry name" value="Metal-dependent hydrolases"/>
    <property type="match status" value="1"/>
</dbReference>
<dbReference type="Pfam" id="PF02811">
    <property type="entry name" value="PHP"/>
    <property type="match status" value="1"/>
</dbReference>
<protein>
    <submittedName>
        <fullName evidence="2">PHP domain-containing protein</fullName>
    </submittedName>
</protein>
<reference evidence="2" key="1">
    <citation type="journal article" date="2020" name="mSystems">
        <title>Genome- and Community-Level Interaction Insights into Carbon Utilization and Element Cycling Functions of Hydrothermarchaeota in Hydrothermal Sediment.</title>
        <authorList>
            <person name="Zhou Z."/>
            <person name="Liu Y."/>
            <person name="Xu W."/>
            <person name="Pan J."/>
            <person name="Luo Z.H."/>
            <person name="Li M."/>
        </authorList>
    </citation>
    <scope>NUCLEOTIDE SEQUENCE [LARGE SCALE GENOMIC DNA]</scope>
    <source>
        <strain evidence="2">SpSt-479</strain>
    </source>
</reference>
<dbReference type="SUPFAM" id="SSF89550">
    <property type="entry name" value="PHP domain-like"/>
    <property type="match status" value="1"/>
</dbReference>
<dbReference type="GO" id="GO:0035312">
    <property type="term" value="F:5'-3' DNA exonuclease activity"/>
    <property type="evidence" value="ECO:0007669"/>
    <property type="project" value="TreeGrafter"/>
</dbReference>
<evidence type="ECO:0000259" key="1">
    <source>
        <dbReference type="SMART" id="SM00481"/>
    </source>
</evidence>
<accession>A0A7V2ZIH3</accession>
<dbReference type="RefSeq" id="WP_304145880.1">
    <property type="nucleotide sequence ID" value="NZ_JAOAIE010000061.1"/>
</dbReference>
<dbReference type="GO" id="GO:0004534">
    <property type="term" value="F:5'-3' RNA exonuclease activity"/>
    <property type="evidence" value="ECO:0007669"/>
    <property type="project" value="TreeGrafter"/>
</dbReference>
<dbReference type="AlphaFoldDB" id="A0A7V2ZIH3"/>
<gene>
    <name evidence="2" type="ORF">ENS31_03550</name>
</gene>
<proteinExistence type="predicted"/>
<dbReference type="CDD" id="cd07438">
    <property type="entry name" value="PHP_HisPPase_AMP"/>
    <property type="match status" value="1"/>
</dbReference>
<sequence>MRKADLHMHTKHSDGAHSTEEVILMAKERGLEIISITDHDNISAIKEAIEIGKFYGIEVIPGLEISSDIRDQEVHILAYFFDPDSKELEEYLRFFRSERIKRAARIIEKLNLLGFEITIEDVLEKAGDSAVGRPHIAQAMVQRQIVSNYYEAFYKFIGNGCPAYEKKIHLSPKSAFKIINDAGGLSFIAHPNNMPDVILKELIEDGVDGIEVIHPSHLPNQIKHFRGIVGEFFLLESGGSDFHGGERNDYSNFGKYFTTSTKVDAMRNYLLRNTA</sequence>
<dbReference type="PANTHER" id="PTHR42924">
    <property type="entry name" value="EXONUCLEASE"/>
    <property type="match status" value="1"/>
</dbReference>
<name>A0A7V2ZIH3_9BACT</name>
<feature type="domain" description="Polymerase/histidinol phosphatase N-terminal" evidence="1">
    <location>
        <begin position="4"/>
        <end position="69"/>
    </location>
</feature>
<evidence type="ECO:0000313" key="2">
    <source>
        <dbReference type="EMBL" id="HFI90592.1"/>
    </source>
</evidence>
<dbReference type="SMART" id="SM00481">
    <property type="entry name" value="POLIIIAc"/>
    <property type="match status" value="1"/>
</dbReference>
<comment type="caution">
    <text evidence="2">The sequence shown here is derived from an EMBL/GenBank/DDBJ whole genome shotgun (WGS) entry which is preliminary data.</text>
</comment>
<dbReference type="PANTHER" id="PTHR42924:SF3">
    <property type="entry name" value="POLYMERASE_HISTIDINOL PHOSPHATASE N-TERMINAL DOMAIN-CONTAINING PROTEIN"/>
    <property type="match status" value="1"/>
</dbReference>
<organism evidence="2">
    <name type="scientific">Ignavibacterium album</name>
    <dbReference type="NCBI Taxonomy" id="591197"/>
    <lineage>
        <taxon>Bacteria</taxon>
        <taxon>Pseudomonadati</taxon>
        <taxon>Ignavibacteriota</taxon>
        <taxon>Ignavibacteria</taxon>
        <taxon>Ignavibacteriales</taxon>
        <taxon>Ignavibacteriaceae</taxon>
        <taxon>Ignavibacterium</taxon>
    </lineage>
</organism>
<dbReference type="InterPro" id="IPR003141">
    <property type="entry name" value="Pol/His_phosphatase_N"/>
</dbReference>
<dbReference type="Gene3D" id="1.10.150.650">
    <property type="match status" value="1"/>
</dbReference>
<dbReference type="InterPro" id="IPR004013">
    <property type="entry name" value="PHP_dom"/>
</dbReference>
<dbReference type="InterPro" id="IPR016195">
    <property type="entry name" value="Pol/histidinol_Pase-like"/>
</dbReference>